<evidence type="ECO:0000313" key="2">
    <source>
        <dbReference type="Proteomes" id="UP000671852"/>
    </source>
</evidence>
<protein>
    <submittedName>
        <fullName evidence="1">Uncharacterized protein</fullName>
    </submittedName>
</protein>
<organism evidence="1 2">
    <name type="scientific">Sulfurimonas aquatica</name>
    <dbReference type="NCBI Taxonomy" id="2672570"/>
    <lineage>
        <taxon>Bacteria</taxon>
        <taxon>Pseudomonadati</taxon>
        <taxon>Campylobacterota</taxon>
        <taxon>Epsilonproteobacteria</taxon>
        <taxon>Campylobacterales</taxon>
        <taxon>Sulfurimonadaceae</taxon>
        <taxon>Sulfurimonas</taxon>
    </lineage>
</organism>
<dbReference type="Proteomes" id="UP000671852">
    <property type="component" value="Chromosome"/>
</dbReference>
<dbReference type="AlphaFoldDB" id="A0A975AYX0"/>
<keyword evidence="2" id="KW-1185">Reference proteome</keyword>
<dbReference type="EMBL" id="CP046072">
    <property type="protein sequence ID" value="QSZ41050.1"/>
    <property type="molecule type" value="Genomic_DNA"/>
</dbReference>
<evidence type="ECO:0000313" key="1">
    <source>
        <dbReference type="EMBL" id="QSZ41050.1"/>
    </source>
</evidence>
<name>A0A975AYX0_9BACT</name>
<dbReference type="RefSeq" id="WP_207562322.1">
    <property type="nucleotide sequence ID" value="NZ_CP046072.1"/>
</dbReference>
<sequence length="215" mass="24641">MQTMTEELKENTYKDENENLIEYFVDTVAFQKSDKEFYTYLPDPDFLNSGRYTPPKGHEGFDINKFIASGDVDKIEEYLTAVMKDSSMKEQLERIYKAQADITTIVLVRDSNNNKIVVSIDSHEFCTVPDAIQKLQTLKECTNCINSTDSIDAHNCISCHKVYKASNCIGVNDSINIENISFIDTVVDNEIDLSVNYEEDDIEDLAKDMFPRYFS</sequence>
<reference evidence="1" key="1">
    <citation type="submission" date="2019-11" db="EMBL/GenBank/DDBJ databases">
        <authorList>
            <person name="Kojima H."/>
        </authorList>
    </citation>
    <scope>NUCLEOTIDE SEQUENCE</scope>
    <source>
        <strain evidence="1">H1576</strain>
    </source>
</reference>
<reference evidence="1" key="2">
    <citation type="submission" date="2021-04" db="EMBL/GenBank/DDBJ databases">
        <title>Isolation and characterization of a novel species of the genus Sulfurimonas.</title>
        <authorList>
            <person name="Fukui M."/>
        </authorList>
    </citation>
    <scope>NUCLEOTIDE SEQUENCE</scope>
    <source>
        <strain evidence="1">H1576</strain>
    </source>
</reference>
<gene>
    <name evidence="1" type="ORF">GJV85_02605</name>
</gene>
<proteinExistence type="predicted"/>
<accession>A0A975AYX0</accession>
<dbReference type="KEGG" id="saqt:GJV85_02605"/>